<gene>
    <name evidence="2" type="ORF">ACFQMJ_34930</name>
</gene>
<dbReference type="InterPro" id="IPR036291">
    <property type="entry name" value="NAD(P)-bd_dom_sf"/>
</dbReference>
<dbReference type="PANTHER" id="PTHR43781:SF1">
    <property type="entry name" value="SACCHAROPINE DEHYDROGENASE"/>
    <property type="match status" value="1"/>
</dbReference>
<accession>A0ABW2FNN0</accession>
<name>A0ABW2FNN0_9BACL</name>
<keyword evidence="3" id="KW-1185">Reference proteome</keyword>
<organism evidence="2 3">
    <name type="scientific">Cohnella cellulosilytica</name>
    <dbReference type="NCBI Taxonomy" id="986710"/>
    <lineage>
        <taxon>Bacteria</taxon>
        <taxon>Bacillati</taxon>
        <taxon>Bacillota</taxon>
        <taxon>Bacilli</taxon>
        <taxon>Bacillales</taxon>
        <taxon>Paenibacillaceae</taxon>
        <taxon>Cohnella</taxon>
    </lineage>
</organism>
<dbReference type="Pfam" id="PF03435">
    <property type="entry name" value="Sacchrp_dh_NADP"/>
    <property type="match status" value="1"/>
</dbReference>
<dbReference type="Proteomes" id="UP001596378">
    <property type="component" value="Unassembled WGS sequence"/>
</dbReference>
<feature type="domain" description="Saccharopine dehydrogenase NADP binding" evidence="1">
    <location>
        <begin position="2"/>
        <end position="101"/>
    </location>
</feature>
<dbReference type="SUPFAM" id="SSF51735">
    <property type="entry name" value="NAD(P)-binding Rossmann-fold domains"/>
    <property type="match status" value="1"/>
</dbReference>
<dbReference type="Gene3D" id="3.40.50.720">
    <property type="entry name" value="NAD(P)-binding Rossmann-like Domain"/>
    <property type="match status" value="1"/>
</dbReference>
<evidence type="ECO:0000259" key="1">
    <source>
        <dbReference type="Pfam" id="PF03435"/>
    </source>
</evidence>
<dbReference type="InterPro" id="IPR005097">
    <property type="entry name" value="Sacchrp_dh_NADP-bd"/>
</dbReference>
<comment type="caution">
    <text evidence="2">The sequence shown here is derived from an EMBL/GenBank/DDBJ whole genome shotgun (WGS) entry which is preliminary data.</text>
</comment>
<reference evidence="3" key="1">
    <citation type="journal article" date="2019" name="Int. J. Syst. Evol. Microbiol.">
        <title>The Global Catalogue of Microorganisms (GCM) 10K type strain sequencing project: providing services to taxonomists for standard genome sequencing and annotation.</title>
        <authorList>
            <consortium name="The Broad Institute Genomics Platform"/>
            <consortium name="The Broad Institute Genome Sequencing Center for Infectious Disease"/>
            <person name="Wu L."/>
            <person name="Ma J."/>
        </authorList>
    </citation>
    <scope>NUCLEOTIDE SEQUENCE [LARGE SCALE GENOMIC DNA]</scope>
    <source>
        <strain evidence="3">KCTC 12907</strain>
    </source>
</reference>
<evidence type="ECO:0000313" key="3">
    <source>
        <dbReference type="Proteomes" id="UP001596378"/>
    </source>
</evidence>
<dbReference type="PANTHER" id="PTHR43781">
    <property type="entry name" value="SACCHAROPINE DEHYDROGENASE"/>
    <property type="match status" value="1"/>
</dbReference>
<sequence length="366" mass="39281">MIGIIGGYGDVGLEAVKSLAQWDKRPLRIGGRNPAEARTRLGDALPQAEWRELDLEDARSLAAFAADCELVLNCAGPSHRASARVARLCASLGCHYVDAGDDPMFREMRAEATDRVILYAAGASPGLSGLLPRWLAGTFDDTVHSLWYCMGSLDRFTASAAEDYLAGIAGGANEPLAAWRDGARRPSAAQRRSGVALPGWSRDIALYPYMDEEAEEVASTLSLRDGEWHIAVDGTATTRVLEEARAQFATEPGTAVRRLCEATALDSAGRSPYLHLIVQLAGRAAGTECTRTLLVQADRPAAMTGRTAAAAARAVLEGEIPAGVRPLAGIPDPEPVARRLREDRSTRWTVINRSVAEMMETEEGEI</sequence>
<dbReference type="EMBL" id="JBHTAI010000042">
    <property type="protein sequence ID" value="MFC7153750.1"/>
    <property type="molecule type" value="Genomic_DNA"/>
</dbReference>
<proteinExistence type="predicted"/>
<protein>
    <submittedName>
        <fullName evidence="2">Saccharopine dehydrogenase NADP-binding domain-containing protein</fullName>
    </submittedName>
</protein>
<evidence type="ECO:0000313" key="2">
    <source>
        <dbReference type="EMBL" id="MFC7153750.1"/>
    </source>
</evidence>
<dbReference type="RefSeq" id="WP_378052021.1">
    <property type="nucleotide sequence ID" value="NZ_JBHMDN010000041.1"/>
</dbReference>